<dbReference type="GO" id="GO:0016810">
    <property type="term" value="F:hydrolase activity, acting on carbon-nitrogen (but not peptide) bonds"/>
    <property type="evidence" value="ECO:0007669"/>
    <property type="project" value="InterPro"/>
</dbReference>
<dbReference type="EMBL" id="CP065959">
    <property type="protein sequence ID" value="QQC94130.1"/>
    <property type="molecule type" value="Genomic_DNA"/>
</dbReference>
<feature type="domain" description="Amidohydrolase-related" evidence="1">
    <location>
        <begin position="51"/>
        <end position="394"/>
    </location>
</feature>
<dbReference type="Proteomes" id="UP000596130">
    <property type="component" value="Chromosome"/>
</dbReference>
<gene>
    <name evidence="2" type="ORF">I8755_33085</name>
</gene>
<organism evidence="2 3">
    <name type="scientific">Streptomyces alfalfae</name>
    <dbReference type="NCBI Taxonomy" id="1642299"/>
    <lineage>
        <taxon>Bacteria</taxon>
        <taxon>Bacillati</taxon>
        <taxon>Actinomycetota</taxon>
        <taxon>Actinomycetes</taxon>
        <taxon>Kitasatosporales</taxon>
        <taxon>Streptomycetaceae</taxon>
        <taxon>Streptomyces</taxon>
    </lineage>
</organism>
<keyword evidence="2" id="KW-0378">Hydrolase</keyword>
<evidence type="ECO:0000313" key="2">
    <source>
        <dbReference type="EMBL" id="QQC94130.1"/>
    </source>
</evidence>
<dbReference type="SUPFAM" id="SSF51338">
    <property type="entry name" value="Composite domain of metallo-dependent hydrolases"/>
    <property type="match status" value="2"/>
</dbReference>
<dbReference type="InterPro" id="IPR006680">
    <property type="entry name" value="Amidohydro-rel"/>
</dbReference>
<dbReference type="AlphaFoldDB" id="A0A7T4U2B5"/>
<dbReference type="InterPro" id="IPR051781">
    <property type="entry name" value="Metallo-dep_Hydrolase"/>
</dbReference>
<sequence length="399" mass="42385">MLVTAAHWWDGTSDAVQSGARILVCDGRIEKVGCDAAASRGVPVLDLGERTILPGLIDCHVHLSEVADTDLTDALSVRTLAALAPLRELLDAGFTTVRDLGGASQEPLAVHLRDAVAAGSIPGPRLLVAPHLISASAGHGDRTSPAAGTTTLGAVADGVDEVIRHVRNDARHRANWIKFAATGGLTSPSDAPDRPTYTQAELDALVGVATDLGLPCAAHAFSDEGIRRAVSAGVRSVEHACLATPDVLELLARSGVYLVPTMHVVDIFLEHLDNDDFWHDKVPESREKLARHADNLRRHGQRVSACTARVAFGTDAGMFPHADNWREFPAMTSAGLTAHRALTSATSIAADLLHRPDLGRIATGATADLIAVPSDPFQDIETLHHVDFVMRTGHIHREP</sequence>
<evidence type="ECO:0000259" key="1">
    <source>
        <dbReference type="Pfam" id="PF01979"/>
    </source>
</evidence>
<dbReference type="InterPro" id="IPR011059">
    <property type="entry name" value="Metal-dep_hydrolase_composite"/>
</dbReference>
<dbReference type="SUPFAM" id="SSF51556">
    <property type="entry name" value="Metallo-dependent hydrolases"/>
    <property type="match status" value="1"/>
</dbReference>
<dbReference type="PANTHER" id="PTHR43135">
    <property type="entry name" value="ALPHA-D-RIBOSE 1-METHYLPHOSPHONATE 5-TRIPHOSPHATE DIPHOSPHATASE"/>
    <property type="match status" value="1"/>
</dbReference>
<dbReference type="Gene3D" id="3.20.20.140">
    <property type="entry name" value="Metal-dependent hydrolases"/>
    <property type="match status" value="1"/>
</dbReference>
<dbReference type="CDD" id="cd01299">
    <property type="entry name" value="Met_dep_hydrolase_A"/>
    <property type="match status" value="1"/>
</dbReference>
<accession>A0A7T4U2B5</accession>
<dbReference type="PANTHER" id="PTHR43135:SF3">
    <property type="entry name" value="ALPHA-D-RIBOSE 1-METHYLPHOSPHONATE 5-TRIPHOSPHATE DIPHOSPHATASE"/>
    <property type="match status" value="1"/>
</dbReference>
<dbReference type="Gene3D" id="2.30.40.10">
    <property type="entry name" value="Urease, subunit C, domain 1"/>
    <property type="match status" value="1"/>
</dbReference>
<reference evidence="2 3" key="1">
    <citation type="submission" date="2020-12" db="EMBL/GenBank/DDBJ databases">
        <title>Identification and biosynthesis of polyene macrolides produced by Streptomyces alfalfae Men-myco-93-63.</title>
        <authorList>
            <person name="Liu D."/>
            <person name="Li Y."/>
            <person name="Liu L."/>
            <person name="Han X."/>
            <person name="Shen F."/>
        </authorList>
    </citation>
    <scope>NUCLEOTIDE SEQUENCE [LARGE SCALE GENOMIC DNA]</scope>
    <source>
        <strain evidence="2 3">Men-myco-93-63</strain>
    </source>
</reference>
<evidence type="ECO:0000313" key="3">
    <source>
        <dbReference type="Proteomes" id="UP000596130"/>
    </source>
</evidence>
<name>A0A7T4U2B5_9ACTN</name>
<dbReference type="Pfam" id="PF01979">
    <property type="entry name" value="Amidohydro_1"/>
    <property type="match status" value="1"/>
</dbReference>
<protein>
    <submittedName>
        <fullName evidence="2">Amidohydrolase family protein</fullName>
    </submittedName>
</protein>
<dbReference type="InterPro" id="IPR032466">
    <property type="entry name" value="Metal_Hydrolase"/>
</dbReference>
<proteinExistence type="predicted"/>
<dbReference type="InterPro" id="IPR057744">
    <property type="entry name" value="OTAase-like"/>
</dbReference>